<keyword evidence="4" id="KW-1185">Reference proteome</keyword>
<dbReference type="Pfam" id="PF22936">
    <property type="entry name" value="Pol_BBD"/>
    <property type="match status" value="1"/>
</dbReference>
<protein>
    <recommendedName>
        <fullName evidence="2">Retrovirus-related Pol polyprotein from transposon TNT 1-94-like beta-barrel domain-containing protein</fullName>
    </recommendedName>
</protein>
<feature type="region of interest" description="Disordered" evidence="1">
    <location>
        <begin position="116"/>
        <end position="150"/>
    </location>
</feature>
<feature type="compositionally biased region" description="Basic and acidic residues" evidence="1">
    <location>
        <begin position="126"/>
        <end position="136"/>
    </location>
</feature>
<dbReference type="Gramene" id="AUR62031964-RA">
    <property type="protein sequence ID" value="AUR62031964-RA:cds"/>
    <property type="gene ID" value="AUR62031964"/>
</dbReference>
<organism evidence="3 4">
    <name type="scientific">Chenopodium quinoa</name>
    <name type="common">Quinoa</name>
    <dbReference type="NCBI Taxonomy" id="63459"/>
    <lineage>
        <taxon>Eukaryota</taxon>
        <taxon>Viridiplantae</taxon>
        <taxon>Streptophyta</taxon>
        <taxon>Embryophyta</taxon>
        <taxon>Tracheophyta</taxon>
        <taxon>Spermatophyta</taxon>
        <taxon>Magnoliopsida</taxon>
        <taxon>eudicotyledons</taxon>
        <taxon>Gunneridae</taxon>
        <taxon>Pentapetalae</taxon>
        <taxon>Caryophyllales</taxon>
        <taxon>Chenopodiaceae</taxon>
        <taxon>Chenopodioideae</taxon>
        <taxon>Atripliceae</taxon>
        <taxon>Chenopodium</taxon>
    </lineage>
</organism>
<evidence type="ECO:0000313" key="4">
    <source>
        <dbReference type="Proteomes" id="UP000596660"/>
    </source>
</evidence>
<dbReference type="AlphaFoldDB" id="A0A803MM02"/>
<proteinExistence type="predicted"/>
<feature type="compositionally biased region" description="Acidic residues" evidence="1">
    <location>
        <begin position="295"/>
        <end position="305"/>
    </location>
</feature>
<dbReference type="Proteomes" id="UP000596660">
    <property type="component" value="Unplaced"/>
</dbReference>
<feature type="domain" description="Retrovirus-related Pol polyprotein from transposon TNT 1-94-like beta-barrel" evidence="2">
    <location>
        <begin position="155"/>
        <end position="214"/>
    </location>
</feature>
<reference evidence="3" key="2">
    <citation type="submission" date="2021-03" db="UniProtKB">
        <authorList>
            <consortium name="EnsemblPlants"/>
        </authorList>
    </citation>
    <scope>IDENTIFICATION</scope>
</reference>
<name>A0A803MM02_CHEQI</name>
<evidence type="ECO:0000259" key="2">
    <source>
        <dbReference type="Pfam" id="PF22936"/>
    </source>
</evidence>
<reference evidence="3" key="1">
    <citation type="journal article" date="2017" name="Nature">
        <title>The genome of Chenopodium quinoa.</title>
        <authorList>
            <person name="Jarvis D.E."/>
            <person name="Ho Y.S."/>
            <person name="Lightfoot D.J."/>
            <person name="Schmoeckel S.M."/>
            <person name="Li B."/>
            <person name="Borm T.J.A."/>
            <person name="Ohyanagi H."/>
            <person name="Mineta K."/>
            <person name="Michell C.T."/>
            <person name="Saber N."/>
            <person name="Kharbatia N.M."/>
            <person name="Rupper R.R."/>
            <person name="Sharp A.R."/>
            <person name="Dally N."/>
            <person name="Boughton B.A."/>
            <person name="Woo Y.H."/>
            <person name="Gao G."/>
            <person name="Schijlen E.G.W.M."/>
            <person name="Guo X."/>
            <person name="Momin A.A."/>
            <person name="Negrao S."/>
            <person name="Al-Babili S."/>
            <person name="Gehring C."/>
            <person name="Roessner U."/>
            <person name="Jung C."/>
            <person name="Murphy K."/>
            <person name="Arold S.T."/>
            <person name="Gojobori T."/>
            <person name="van der Linden C.G."/>
            <person name="van Loo E.N."/>
            <person name="Jellen E.N."/>
            <person name="Maughan P.J."/>
            <person name="Tester M."/>
        </authorList>
    </citation>
    <scope>NUCLEOTIDE SEQUENCE [LARGE SCALE GENOMIC DNA]</scope>
    <source>
        <strain evidence="3">cv. PI 614886</strain>
    </source>
</reference>
<dbReference type="InterPro" id="IPR054722">
    <property type="entry name" value="PolX-like_BBD"/>
</dbReference>
<evidence type="ECO:0000256" key="1">
    <source>
        <dbReference type="SAM" id="MobiDB-lite"/>
    </source>
</evidence>
<sequence length="314" mass="35690">MEEGKLRIKKFDAKDFGFQKMQIEDYLYQKNLYLPLTSKPSGMKEDEWKVLDRQALGVIRLTLAKSVAYNVKDVTTTVGVIKALSNVYEKPSAMNKLKCYDVRDLILSESLRRKNLDESSGGDYFSEGHTKRECPNPKKKGGSNHKNYDDANSSILDSGASFHYSPCKEIFQNFKSGKFEKVYLADDEPLDIMGKRDVMIKTSSGSSWKLEDVRLWDPKNRKIVRHSDITFDESSLYKDNFGGKSVEKESIGDEWEFVKLDGEVRSGKEVEQVEVEVPIQQASPQHGSYVPVDLDSSDSDDDDHLETDKRVVIG</sequence>
<accession>A0A803MM02</accession>
<dbReference type="EnsemblPlants" id="AUR62031964-RA">
    <property type="protein sequence ID" value="AUR62031964-RA:cds"/>
    <property type="gene ID" value="AUR62031964"/>
</dbReference>
<feature type="region of interest" description="Disordered" evidence="1">
    <location>
        <begin position="276"/>
        <end position="314"/>
    </location>
</feature>
<evidence type="ECO:0000313" key="3">
    <source>
        <dbReference type="EnsemblPlants" id="AUR62031964-RA:cds"/>
    </source>
</evidence>